<feature type="non-terminal residue" evidence="1">
    <location>
        <position position="51"/>
    </location>
</feature>
<reference evidence="2" key="1">
    <citation type="submission" date="2021-01" db="EMBL/GenBank/DDBJ databases">
        <title>Caligus Genome Assembly.</title>
        <authorList>
            <person name="Gallardo-Escarate C."/>
        </authorList>
    </citation>
    <scope>NUCLEOTIDE SEQUENCE [LARGE SCALE GENOMIC DNA]</scope>
</reference>
<evidence type="ECO:0000313" key="1">
    <source>
        <dbReference type="EMBL" id="QQP49939.1"/>
    </source>
</evidence>
<sequence length="51" mass="5982">MPELGKKMFVNPSTCPRRLKRSNCHCRLNVIRLLFGSWRSILSDLKHNGDR</sequence>
<keyword evidence="2" id="KW-1185">Reference proteome</keyword>
<dbReference type="AlphaFoldDB" id="A0A7T8HH19"/>
<dbReference type="EMBL" id="CP045896">
    <property type="protein sequence ID" value="QQP49939.1"/>
    <property type="molecule type" value="Genomic_DNA"/>
</dbReference>
<gene>
    <name evidence="1" type="ORF">FKW44_010772</name>
</gene>
<protein>
    <submittedName>
        <fullName evidence="1">Uncharacterized protein</fullName>
    </submittedName>
</protein>
<dbReference type="Proteomes" id="UP000595437">
    <property type="component" value="Chromosome 7"/>
</dbReference>
<proteinExistence type="predicted"/>
<accession>A0A7T8HH19</accession>
<evidence type="ECO:0000313" key="2">
    <source>
        <dbReference type="Proteomes" id="UP000595437"/>
    </source>
</evidence>
<organism evidence="1 2">
    <name type="scientific">Caligus rogercresseyi</name>
    <name type="common">Sea louse</name>
    <dbReference type="NCBI Taxonomy" id="217165"/>
    <lineage>
        <taxon>Eukaryota</taxon>
        <taxon>Metazoa</taxon>
        <taxon>Ecdysozoa</taxon>
        <taxon>Arthropoda</taxon>
        <taxon>Crustacea</taxon>
        <taxon>Multicrustacea</taxon>
        <taxon>Hexanauplia</taxon>
        <taxon>Copepoda</taxon>
        <taxon>Siphonostomatoida</taxon>
        <taxon>Caligidae</taxon>
        <taxon>Caligus</taxon>
    </lineage>
</organism>
<name>A0A7T8HH19_CALRO</name>